<evidence type="ECO:0000313" key="2">
    <source>
        <dbReference type="EMBL" id="RPA70653.1"/>
    </source>
</evidence>
<keyword evidence="1" id="KW-1133">Transmembrane helix</keyword>
<reference evidence="2 3" key="1">
    <citation type="journal article" date="2018" name="Nat. Ecol. Evol.">
        <title>Pezizomycetes genomes reveal the molecular basis of ectomycorrhizal truffle lifestyle.</title>
        <authorList>
            <person name="Murat C."/>
            <person name="Payen T."/>
            <person name="Noel B."/>
            <person name="Kuo A."/>
            <person name="Morin E."/>
            <person name="Chen J."/>
            <person name="Kohler A."/>
            <person name="Krizsan K."/>
            <person name="Balestrini R."/>
            <person name="Da Silva C."/>
            <person name="Montanini B."/>
            <person name="Hainaut M."/>
            <person name="Levati E."/>
            <person name="Barry K.W."/>
            <person name="Belfiori B."/>
            <person name="Cichocki N."/>
            <person name="Clum A."/>
            <person name="Dockter R.B."/>
            <person name="Fauchery L."/>
            <person name="Guy J."/>
            <person name="Iotti M."/>
            <person name="Le Tacon F."/>
            <person name="Lindquist E.A."/>
            <person name="Lipzen A."/>
            <person name="Malagnac F."/>
            <person name="Mello A."/>
            <person name="Molinier V."/>
            <person name="Miyauchi S."/>
            <person name="Poulain J."/>
            <person name="Riccioni C."/>
            <person name="Rubini A."/>
            <person name="Sitrit Y."/>
            <person name="Splivallo R."/>
            <person name="Traeger S."/>
            <person name="Wang M."/>
            <person name="Zifcakova L."/>
            <person name="Wipf D."/>
            <person name="Zambonelli A."/>
            <person name="Paolocci F."/>
            <person name="Nowrousian M."/>
            <person name="Ottonello S."/>
            <person name="Baldrian P."/>
            <person name="Spatafora J.W."/>
            <person name="Henrissat B."/>
            <person name="Nagy L.G."/>
            <person name="Aury J.M."/>
            <person name="Wincker P."/>
            <person name="Grigoriev I.V."/>
            <person name="Bonfante P."/>
            <person name="Martin F.M."/>
        </authorList>
    </citation>
    <scope>NUCLEOTIDE SEQUENCE [LARGE SCALE GENOMIC DNA]</scope>
    <source>
        <strain evidence="2 3">RN42</strain>
    </source>
</reference>
<sequence length="188" mass="22294">MNPSTSDISPEQQYVLNELELARQRYFSHLVYDRQRQILSLGGHTRSAFQVFWEFTFFDRLVHYRNLRWQADIAGREAPVDPALALRGEAGKAAKEEARRAFQQLSGVERRMYEAYGDLDFEKAKDCVWELQLERRRAARAAGRPWESGGIPRVRVQSKTRMRRRTKNRRRYFSSRYLVLLLTFLFSK</sequence>
<keyword evidence="3" id="KW-1185">Reference proteome</keyword>
<dbReference type="Proteomes" id="UP000275078">
    <property type="component" value="Unassembled WGS sequence"/>
</dbReference>
<organism evidence="2 3">
    <name type="scientific">Ascobolus immersus RN42</name>
    <dbReference type="NCBI Taxonomy" id="1160509"/>
    <lineage>
        <taxon>Eukaryota</taxon>
        <taxon>Fungi</taxon>
        <taxon>Dikarya</taxon>
        <taxon>Ascomycota</taxon>
        <taxon>Pezizomycotina</taxon>
        <taxon>Pezizomycetes</taxon>
        <taxon>Pezizales</taxon>
        <taxon>Ascobolaceae</taxon>
        <taxon>Ascobolus</taxon>
    </lineage>
</organism>
<keyword evidence="1" id="KW-0812">Transmembrane</keyword>
<evidence type="ECO:0000256" key="1">
    <source>
        <dbReference type="SAM" id="Phobius"/>
    </source>
</evidence>
<keyword evidence="1" id="KW-0472">Membrane</keyword>
<accession>A0A3N4H6S9</accession>
<name>A0A3N4H6S9_ASCIM</name>
<gene>
    <name evidence="2" type="ORF">BJ508DRAFT_316339</name>
</gene>
<protein>
    <submittedName>
        <fullName evidence="2">Uncharacterized protein</fullName>
    </submittedName>
</protein>
<dbReference type="AlphaFoldDB" id="A0A3N4H6S9"/>
<dbReference type="EMBL" id="ML120161">
    <property type="protein sequence ID" value="RPA70653.1"/>
    <property type="molecule type" value="Genomic_DNA"/>
</dbReference>
<proteinExistence type="predicted"/>
<feature type="transmembrane region" description="Helical" evidence="1">
    <location>
        <begin position="171"/>
        <end position="187"/>
    </location>
</feature>
<evidence type="ECO:0000313" key="3">
    <source>
        <dbReference type="Proteomes" id="UP000275078"/>
    </source>
</evidence>